<feature type="domain" description="SMC hinge" evidence="2">
    <location>
        <begin position="45"/>
        <end position="158"/>
    </location>
</feature>
<dbReference type="EMBL" id="BART01019561">
    <property type="protein sequence ID" value="GAG93361.1"/>
    <property type="molecule type" value="Genomic_DNA"/>
</dbReference>
<feature type="non-terminal residue" evidence="3">
    <location>
        <position position="294"/>
    </location>
</feature>
<feature type="coiled-coil region" evidence="1">
    <location>
        <begin position="209"/>
        <end position="278"/>
    </location>
</feature>
<dbReference type="Pfam" id="PF06470">
    <property type="entry name" value="SMC_hinge"/>
    <property type="match status" value="1"/>
</dbReference>
<sequence>HADLIAQKARLQAELDVLEGAEQSLVGYGSGAQVLLKAARENRLKGSYGALSSQLEVSAELEVAIAAALGEYLDSVVLQDGLGSEAALDILEEDASRGALLPLDALDSYATLSSVQGEGVLGVAAELVFTTPELRPAVDLLLGRTLVVRDRGTAQRILSDKNPKRGNLTGSEFEQLRVVTLSGEVFLASGPILAGREGKITTLSRPRRRKEMLSELKKVEDQVARLVEELGKIDKELKALHRETESLQGEANSARLAAEEAVEVHNQASLVAEQAEREVRWQEDGRNAYRTRLN</sequence>
<dbReference type="InterPro" id="IPR010935">
    <property type="entry name" value="SMC_hinge"/>
</dbReference>
<comment type="caution">
    <text evidence="3">The sequence shown here is derived from an EMBL/GenBank/DDBJ whole genome shotgun (WGS) entry which is preliminary data.</text>
</comment>
<accession>X1DAA7</accession>
<dbReference type="PANTHER" id="PTHR43977">
    <property type="entry name" value="STRUCTURAL MAINTENANCE OF CHROMOSOMES PROTEIN 3"/>
    <property type="match status" value="1"/>
</dbReference>
<dbReference type="GO" id="GO:0051276">
    <property type="term" value="P:chromosome organization"/>
    <property type="evidence" value="ECO:0007669"/>
    <property type="project" value="InterPro"/>
</dbReference>
<organism evidence="3">
    <name type="scientific">marine sediment metagenome</name>
    <dbReference type="NCBI Taxonomy" id="412755"/>
    <lineage>
        <taxon>unclassified sequences</taxon>
        <taxon>metagenomes</taxon>
        <taxon>ecological metagenomes</taxon>
    </lineage>
</organism>
<evidence type="ECO:0000256" key="1">
    <source>
        <dbReference type="SAM" id="Coils"/>
    </source>
</evidence>
<dbReference type="GO" id="GO:0005524">
    <property type="term" value="F:ATP binding"/>
    <property type="evidence" value="ECO:0007669"/>
    <property type="project" value="InterPro"/>
</dbReference>
<name>X1DAA7_9ZZZZ</name>
<dbReference type="AlphaFoldDB" id="X1DAA7"/>
<protein>
    <recommendedName>
        <fullName evidence="2">SMC hinge domain-containing protein</fullName>
    </recommendedName>
</protein>
<dbReference type="GO" id="GO:0005694">
    <property type="term" value="C:chromosome"/>
    <property type="evidence" value="ECO:0007669"/>
    <property type="project" value="InterPro"/>
</dbReference>
<evidence type="ECO:0000313" key="3">
    <source>
        <dbReference type="EMBL" id="GAG93361.1"/>
    </source>
</evidence>
<dbReference type="Gene3D" id="3.30.70.1620">
    <property type="match status" value="1"/>
</dbReference>
<evidence type="ECO:0000259" key="2">
    <source>
        <dbReference type="SMART" id="SM00968"/>
    </source>
</evidence>
<dbReference type="SMART" id="SM00968">
    <property type="entry name" value="SMC_hinge"/>
    <property type="match status" value="1"/>
</dbReference>
<reference evidence="3" key="1">
    <citation type="journal article" date="2014" name="Front. Microbiol.">
        <title>High frequency of phylogenetically diverse reductive dehalogenase-homologous genes in deep subseafloor sedimentary metagenomes.</title>
        <authorList>
            <person name="Kawai M."/>
            <person name="Futagami T."/>
            <person name="Toyoda A."/>
            <person name="Takaki Y."/>
            <person name="Nishi S."/>
            <person name="Hori S."/>
            <person name="Arai W."/>
            <person name="Tsubouchi T."/>
            <person name="Morono Y."/>
            <person name="Uchiyama I."/>
            <person name="Ito T."/>
            <person name="Fujiyama A."/>
            <person name="Inagaki F."/>
            <person name="Takami H."/>
        </authorList>
    </citation>
    <scope>NUCLEOTIDE SEQUENCE</scope>
    <source>
        <strain evidence="3">Expedition CK06-06</strain>
    </source>
</reference>
<feature type="non-terminal residue" evidence="3">
    <location>
        <position position="1"/>
    </location>
</feature>
<gene>
    <name evidence="3" type="ORF">S01H4_36561</name>
</gene>
<dbReference type="Gene3D" id="1.20.1060.20">
    <property type="match status" value="1"/>
</dbReference>
<dbReference type="InterPro" id="IPR036277">
    <property type="entry name" value="SMC_hinge_sf"/>
</dbReference>
<proteinExistence type="predicted"/>
<keyword evidence="1" id="KW-0175">Coiled coil</keyword>
<dbReference type="SUPFAM" id="SSF75553">
    <property type="entry name" value="Smc hinge domain"/>
    <property type="match status" value="1"/>
</dbReference>